<organism evidence="1">
    <name type="scientific">Anguilla anguilla</name>
    <name type="common">European freshwater eel</name>
    <name type="synonym">Muraena anguilla</name>
    <dbReference type="NCBI Taxonomy" id="7936"/>
    <lineage>
        <taxon>Eukaryota</taxon>
        <taxon>Metazoa</taxon>
        <taxon>Chordata</taxon>
        <taxon>Craniata</taxon>
        <taxon>Vertebrata</taxon>
        <taxon>Euteleostomi</taxon>
        <taxon>Actinopterygii</taxon>
        <taxon>Neopterygii</taxon>
        <taxon>Teleostei</taxon>
        <taxon>Anguilliformes</taxon>
        <taxon>Anguillidae</taxon>
        <taxon>Anguilla</taxon>
    </lineage>
</organism>
<evidence type="ECO:0000313" key="1">
    <source>
        <dbReference type="EMBL" id="JAH96914.1"/>
    </source>
</evidence>
<dbReference type="AlphaFoldDB" id="A0A0E9X2W8"/>
<reference evidence="1" key="1">
    <citation type="submission" date="2014-11" db="EMBL/GenBank/DDBJ databases">
        <authorList>
            <person name="Amaro Gonzalez C."/>
        </authorList>
    </citation>
    <scope>NUCLEOTIDE SEQUENCE</scope>
</reference>
<protein>
    <submittedName>
        <fullName evidence="1">Uncharacterized protein</fullName>
    </submittedName>
</protein>
<reference evidence="1" key="2">
    <citation type="journal article" date="2015" name="Fish Shellfish Immunol.">
        <title>Early steps in the European eel (Anguilla anguilla)-Vibrio vulnificus interaction in the gills: Role of the RtxA13 toxin.</title>
        <authorList>
            <person name="Callol A."/>
            <person name="Pajuelo D."/>
            <person name="Ebbesson L."/>
            <person name="Teles M."/>
            <person name="MacKenzie S."/>
            <person name="Amaro C."/>
        </authorList>
    </citation>
    <scope>NUCLEOTIDE SEQUENCE</scope>
</reference>
<dbReference type="EMBL" id="GBXM01011663">
    <property type="protein sequence ID" value="JAH96914.1"/>
    <property type="molecule type" value="Transcribed_RNA"/>
</dbReference>
<proteinExistence type="predicted"/>
<sequence length="112" mass="12880">MFGITVLLRSPIMLQLQFMDRRPDILFTNFLAQSRNHGSLNNGKLSSSRGSKASPHHHTTNTMFDCWYVCRAKSCICFTPRLCRPKSSNFYIFVHRTLSQKVGGSSRCFFQL</sequence>
<name>A0A0E9X2W8_ANGAN</name>
<accession>A0A0E9X2W8</accession>